<organism evidence="7 8">
    <name type="scientific">Schaalia radingae</name>
    <dbReference type="NCBI Taxonomy" id="131110"/>
    <lineage>
        <taxon>Bacteria</taxon>
        <taxon>Bacillati</taxon>
        <taxon>Actinomycetota</taxon>
        <taxon>Actinomycetes</taxon>
        <taxon>Actinomycetales</taxon>
        <taxon>Actinomycetaceae</taxon>
        <taxon>Schaalia</taxon>
    </lineage>
</organism>
<dbReference type="PROSITE" id="PS50929">
    <property type="entry name" value="ABC_TM1F"/>
    <property type="match status" value="1"/>
</dbReference>
<dbReference type="GO" id="GO:0005524">
    <property type="term" value="F:ATP binding"/>
    <property type="evidence" value="ECO:0007669"/>
    <property type="project" value="UniProtKB-KW"/>
</dbReference>
<evidence type="ECO:0000256" key="1">
    <source>
        <dbReference type="ARBA" id="ARBA00004651"/>
    </source>
</evidence>
<evidence type="ECO:0000256" key="3">
    <source>
        <dbReference type="ARBA" id="ARBA00022989"/>
    </source>
</evidence>
<dbReference type="PANTHER" id="PTHR43394:SF1">
    <property type="entry name" value="ATP-BINDING CASSETTE SUB-FAMILY B MEMBER 10, MITOCHONDRIAL"/>
    <property type="match status" value="1"/>
</dbReference>
<keyword evidence="3 5" id="KW-1133">Transmembrane helix</keyword>
<accession>A0ABY0VC60</accession>
<protein>
    <submittedName>
        <fullName evidence="7">ATP-binding cassette, subfamily B</fullName>
    </submittedName>
</protein>
<name>A0ABY0VC60_9ACTO</name>
<evidence type="ECO:0000313" key="8">
    <source>
        <dbReference type="Proteomes" id="UP000198976"/>
    </source>
</evidence>
<feature type="transmembrane region" description="Helical" evidence="5">
    <location>
        <begin position="28"/>
        <end position="53"/>
    </location>
</feature>
<dbReference type="EMBL" id="LT629792">
    <property type="protein sequence ID" value="SDU07148.1"/>
    <property type="molecule type" value="Genomic_DNA"/>
</dbReference>
<dbReference type="RefSeq" id="WP_058237491.1">
    <property type="nucleotide sequence ID" value="NZ_LT629792.1"/>
</dbReference>
<dbReference type="InterPro" id="IPR039421">
    <property type="entry name" value="Type_1_exporter"/>
</dbReference>
<keyword evidence="7" id="KW-0547">Nucleotide-binding</keyword>
<keyword evidence="8" id="KW-1185">Reference proteome</keyword>
<dbReference type="InterPro" id="IPR011527">
    <property type="entry name" value="ABC1_TM_dom"/>
</dbReference>
<evidence type="ECO:0000256" key="2">
    <source>
        <dbReference type="ARBA" id="ARBA00022692"/>
    </source>
</evidence>
<feature type="transmembrane region" description="Helical" evidence="5">
    <location>
        <begin position="139"/>
        <end position="162"/>
    </location>
</feature>
<reference evidence="7 8" key="1">
    <citation type="submission" date="2016-10" db="EMBL/GenBank/DDBJ databases">
        <authorList>
            <person name="Varghese N."/>
            <person name="Submissions S."/>
        </authorList>
    </citation>
    <scope>NUCLEOTIDE SEQUENCE [LARGE SCALE GENOMIC DNA]</scope>
    <source>
        <strain evidence="7 8">DSM 9169</strain>
    </source>
</reference>
<dbReference type="CDD" id="cd18542">
    <property type="entry name" value="ABC_6TM_YknU_like"/>
    <property type="match status" value="1"/>
</dbReference>
<evidence type="ECO:0000256" key="5">
    <source>
        <dbReference type="SAM" id="Phobius"/>
    </source>
</evidence>
<dbReference type="Proteomes" id="UP000198976">
    <property type="component" value="Chromosome I"/>
</dbReference>
<comment type="subcellular location">
    <subcellularLocation>
        <location evidence="1">Cell membrane</location>
        <topology evidence="1">Multi-pass membrane protein</topology>
    </subcellularLocation>
</comment>
<dbReference type="PANTHER" id="PTHR43394">
    <property type="entry name" value="ATP-DEPENDENT PERMEASE MDL1, MITOCHONDRIAL"/>
    <property type="match status" value="1"/>
</dbReference>
<dbReference type="InterPro" id="IPR036640">
    <property type="entry name" value="ABC1_TM_sf"/>
</dbReference>
<gene>
    <name evidence="7" type="ORF">SAMN04489714_1987</name>
</gene>
<feature type="domain" description="ABC transmembrane type-1" evidence="6">
    <location>
        <begin position="29"/>
        <end position="238"/>
    </location>
</feature>
<dbReference type="SUPFAM" id="SSF90123">
    <property type="entry name" value="ABC transporter transmembrane region"/>
    <property type="match status" value="1"/>
</dbReference>
<proteinExistence type="predicted"/>
<evidence type="ECO:0000313" key="7">
    <source>
        <dbReference type="EMBL" id="SDU07148.1"/>
    </source>
</evidence>
<keyword evidence="4 5" id="KW-0472">Membrane</keyword>
<sequence>MYVDPTSNTKASNLRWIVPYCRPDVPRVFAALVLFVVDKILIMLVPILAGMIVDLVIVDRHLDQLLPLCGAMVGATLVRTCARYGYQMLMERFGQNSIYRLVSDQYEKLHSLDFTYFNHTRTGDIMNRLTADTDAIRHFLSWVTYNVVDCVCLFIGSLAVMFTIEWRLALALLAITPFLAYCARQLAKHARPLFLSMRESLARLNSMVEENIEGNRVVQAFVREPYEIRKLDEHNAAVDPHVCLVVDCSTVEDHTLPGPAHRADLSVRQRAVVPADRVK</sequence>
<evidence type="ECO:0000256" key="4">
    <source>
        <dbReference type="ARBA" id="ARBA00023136"/>
    </source>
</evidence>
<dbReference type="Pfam" id="PF00664">
    <property type="entry name" value="ABC_membrane"/>
    <property type="match status" value="1"/>
</dbReference>
<feature type="transmembrane region" description="Helical" evidence="5">
    <location>
        <begin position="168"/>
        <end position="187"/>
    </location>
</feature>
<dbReference type="Gene3D" id="1.20.1560.10">
    <property type="entry name" value="ABC transporter type 1, transmembrane domain"/>
    <property type="match status" value="1"/>
</dbReference>
<keyword evidence="7" id="KW-0067">ATP-binding</keyword>
<feature type="transmembrane region" description="Helical" evidence="5">
    <location>
        <begin position="65"/>
        <end position="82"/>
    </location>
</feature>
<keyword evidence="2 5" id="KW-0812">Transmembrane</keyword>
<evidence type="ECO:0000259" key="6">
    <source>
        <dbReference type="PROSITE" id="PS50929"/>
    </source>
</evidence>